<keyword evidence="3" id="KW-1185">Reference proteome</keyword>
<proteinExistence type="predicted"/>
<comment type="caution">
    <text evidence="2">The sequence shown here is derived from an EMBL/GenBank/DDBJ whole genome shotgun (WGS) entry which is preliminary data.</text>
</comment>
<evidence type="ECO:0000256" key="1">
    <source>
        <dbReference type="SAM" id="Phobius"/>
    </source>
</evidence>
<organism evidence="2 3">
    <name type="scientific">Vogesella oryzagri</name>
    <dbReference type="NCBI Taxonomy" id="3160864"/>
    <lineage>
        <taxon>Bacteria</taxon>
        <taxon>Pseudomonadati</taxon>
        <taxon>Pseudomonadota</taxon>
        <taxon>Betaproteobacteria</taxon>
        <taxon>Neisseriales</taxon>
        <taxon>Chromobacteriaceae</taxon>
        <taxon>Vogesella</taxon>
    </lineage>
</organism>
<reference evidence="2" key="1">
    <citation type="submission" date="2024-06" db="EMBL/GenBank/DDBJ databases">
        <title>Genome sequence of Vogesella sp. MAHUQ-64.</title>
        <authorList>
            <person name="Huq M.A."/>
        </authorList>
    </citation>
    <scope>NUCLEOTIDE SEQUENCE</scope>
    <source>
        <strain evidence="2">MAHUQ-64</strain>
    </source>
</reference>
<feature type="transmembrane region" description="Helical" evidence="1">
    <location>
        <begin position="62"/>
        <end position="80"/>
    </location>
</feature>
<name>A0ABV1M0L8_9NEIS</name>
<dbReference type="InterPro" id="IPR010331">
    <property type="entry name" value="ExoD"/>
</dbReference>
<keyword evidence="1" id="KW-0812">Transmembrane</keyword>
<feature type="transmembrane region" description="Helical" evidence="1">
    <location>
        <begin position="153"/>
        <end position="170"/>
    </location>
</feature>
<dbReference type="PANTHER" id="PTHR41795:SF1">
    <property type="entry name" value="EXOPOLYSACCHARIDE SYNTHESIS PROTEIN"/>
    <property type="match status" value="1"/>
</dbReference>
<gene>
    <name evidence="2" type="ORF">ABNW52_02875</name>
</gene>
<evidence type="ECO:0000313" key="3">
    <source>
        <dbReference type="Proteomes" id="UP001433638"/>
    </source>
</evidence>
<dbReference type="RefSeq" id="WP_349583761.1">
    <property type="nucleotide sequence ID" value="NZ_JBEFLD010000002.1"/>
</dbReference>
<protein>
    <submittedName>
        <fullName evidence="2">Exopolysaccharide biosynthesis protein</fullName>
    </submittedName>
</protein>
<dbReference type="Pfam" id="PF06055">
    <property type="entry name" value="ExoD"/>
    <property type="match status" value="1"/>
</dbReference>
<dbReference type="Proteomes" id="UP001433638">
    <property type="component" value="Unassembled WGS sequence"/>
</dbReference>
<accession>A0ABV1M0L8</accession>
<dbReference type="PANTHER" id="PTHR41795">
    <property type="entry name" value="EXOPOLYSACCHARIDE SYNTHESIS PROTEIN"/>
    <property type="match status" value="1"/>
</dbReference>
<feature type="transmembrane region" description="Helical" evidence="1">
    <location>
        <begin position="182"/>
        <end position="207"/>
    </location>
</feature>
<dbReference type="EMBL" id="JBEFLD010000002">
    <property type="protein sequence ID" value="MEQ6289551.1"/>
    <property type="molecule type" value="Genomic_DNA"/>
</dbReference>
<feature type="transmembrane region" description="Helical" evidence="1">
    <location>
        <begin position="129"/>
        <end position="147"/>
    </location>
</feature>
<sequence>MLPPHSPTPRTAWVRVALAANHLHHHTLGEAIGRHPRQQLTWLGLLALPLLLPLSIPGMATTVAAFCVLVAASIFLGRCLPLPHWLQQRRLPGRLSEPLARQVARLTSRLARISQPRLLRLSDVRSRRLNGVMLALAGLAMMTPVPMVSFDNVVPALATVLLAWGLRVRDGRMLLAGYVTTVLAWGYVALLWWLGAELLLWLLWLLALPARLGW</sequence>
<evidence type="ECO:0000313" key="2">
    <source>
        <dbReference type="EMBL" id="MEQ6289551.1"/>
    </source>
</evidence>
<keyword evidence="1" id="KW-1133">Transmembrane helix</keyword>
<keyword evidence="1" id="KW-0472">Membrane</keyword>